<dbReference type="InterPro" id="IPR035999">
    <property type="entry name" value="Sec7_dom_sf"/>
</dbReference>
<feature type="compositionally biased region" description="Acidic residues" evidence="3">
    <location>
        <begin position="198"/>
        <end position="228"/>
    </location>
</feature>
<dbReference type="SUPFAM" id="SSF50729">
    <property type="entry name" value="PH domain-like"/>
    <property type="match status" value="1"/>
</dbReference>
<evidence type="ECO:0008006" key="8">
    <source>
        <dbReference type="Google" id="ProtNLM"/>
    </source>
</evidence>
<feature type="region of interest" description="Disordered" evidence="3">
    <location>
        <begin position="196"/>
        <end position="312"/>
    </location>
</feature>
<dbReference type="InterPro" id="IPR001849">
    <property type="entry name" value="PH_domain"/>
</dbReference>
<evidence type="ECO:0000259" key="4">
    <source>
        <dbReference type="PROSITE" id="PS50003"/>
    </source>
</evidence>
<dbReference type="Pfam" id="PF15410">
    <property type="entry name" value="PH_9"/>
    <property type="match status" value="1"/>
</dbReference>
<dbReference type="InterPro" id="IPR041681">
    <property type="entry name" value="PH_9"/>
</dbReference>
<keyword evidence="7" id="KW-1185">Reference proteome</keyword>
<dbReference type="SMART" id="SM00222">
    <property type="entry name" value="Sec7"/>
    <property type="match status" value="1"/>
</dbReference>
<dbReference type="PROSITE" id="PS50003">
    <property type="entry name" value="PH_DOMAIN"/>
    <property type="match status" value="1"/>
</dbReference>
<reference evidence="6 7" key="1">
    <citation type="journal article" date="2022" name="Gigascience">
        <title>A chromosome-level genome assembly and annotation of the desert horned lizard, Phrynosoma platyrhinos, provides insight into chromosomal rearrangements among reptiles.</title>
        <authorList>
            <person name="Koochekian N."/>
            <person name="Ascanio A."/>
            <person name="Farleigh K."/>
            <person name="Card D.C."/>
            <person name="Schield D.R."/>
            <person name="Castoe T.A."/>
            <person name="Jezkova T."/>
        </authorList>
    </citation>
    <scope>NUCLEOTIDE SEQUENCE [LARGE SCALE GENOMIC DNA]</scope>
    <source>
        <strain evidence="6">NK-2021</strain>
    </source>
</reference>
<dbReference type="Gene3D" id="2.30.29.30">
    <property type="entry name" value="Pleckstrin-homology domain (PH domain)/Phosphotyrosine-binding domain (PTB)"/>
    <property type="match status" value="1"/>
</dbReference>
<evidence type="ECO:0000259" key="5">
    <source>
        <dbReference type="PROSITE" id="PS50190"/>
    </source>
</evidence>
<keyword evidence="2" id="KW-0175">Coiled coil</keyword>
<proteinExistence type="predicted"/>
<feature type="region of interest" description="Disordered" evidence="3">
    <location>
        <begin position="35"/>
        <end position="54"/>
    </location>
</feature>
<dbReference type="Pfam" id="PF01369">
    <property type="entry name" value="Sec7"/>
    <property type="match status" value="2"/>
</dbReference>
<comment type="caution">
    <text evidence="6">The sequence shown here is derived from an EMBL/GenBank/DDBJ whole genome shotgun (WGS) entry which is preliminary data.</text>
</comment>
<dbReference type="InterPro" id="IPR023394">
    <property type="entry name" value="Sec7_C_sf"/>
</dbReference>
<protein>
    <recommendedName>
        <fullName evidence="8">Pleckstrin and Sec7 domain containing 4</fullName>
    </recommendedName>
</protein>
<dbReference type="CDD" id="cd00171">
    <property type="entry name" value="Sec7"/>
    <property type="match status" value="1"/>
</dbReference>
<feature type="domain" description="SEC7" evidence="5">
    <location>
        <begin position="642"/>
        <end position="784"/>
    </location>
</feature>
<evidence type="ECO:0000256" key="1">
    <source>
        <dbReference type="ARBA" id="ARBA00004632"/>
    </source>
</evidence>
<evidence type="ECO:0000313" key="7">
    <source>
        <dbReference type="Proteomes" id="UP000826234"/>
    </source>
</evidence>
<evidence type="ECO:0000256" key="3">
    <source>
        <dbReference type="SAM" id="MobiDB-lite"/>
    </source>
</evidence>
<dbReference type="PROSITE" id="PS50190">
    <property type="entry name" value="SEC7"/>
    <property type="match status" value="1"/>
</dbReference>
<accession>A0ABQ7T0C1</accession>
<feature type="region of interest" description="Disordered" evidence="3">
    <location>
        <begin position="493"/>
        <end position="530"/>
    </location>
</feature>
<dbReference type="Gene3D" id="1.10.1000.11">
    <property type="entry name" value="Arf Nucleotide-binding Site Opener,domain 2"/>
    <property type="match status" value="2"/>
</dbReference>
<feature type="compositionally biased region" description="Acidic residues" evidence="3">
    <location>
        <begin position="506"/>
        <end position="515"/>
    </location>
</feature>
<dbReference type="EMBL" id="JAIPUX010003283">
    <property type="protein sequence ID" value="KAH0622993.1"/>
    <property type="molecule type" value="Genomic_DNA"/>
</dbReference>
<dbReference type="InterPro" id="IPR000904">
    <property type="entry name" value="Sec7_dom"/>
</dbReference>
<feature type="coiled-coil region" evidence="2">
    <location>
        <begin position="1034"/>
        <end position="1061"/>
    </location>
</feature>
<dbReference type="PANTHER" id="PTHR10663">
    <property type="entry name" value="GUANYL-NUCLEOTIDE EXCHANGE FACTOR"/>
    <property type="match status" value="1"/>
</dbReference>
<evidence type="ECO:0000313" key="6">
    <source>
        <dbReference type="EMBL" id="KAH0622993.1"/>
    </source>
</evidence>
<name>A0ABQ7T0C1_PHRPL</name>
<feature type="domain" description="PH" evidence="4">
    <location>
        <begin position="965"/>
        <end position="999"/>
    </location>
</feature>
<dbReference type="PANTHER" id="PTHR10663:SF338">
    <property type="entry name" value="PH AND SEC7 DOMAIN-CONTAINING PROTEIN 4"/>
    <property type="match status" value="1"/>
</dbReference>
<dbReference type="InterPro" id="IPR011993">
    <property type="entry name" value="PH-like_dom_sf"/>
</dbReference>
<sequence length="1168" mass="128130">MVKLNMEHSGPGCNSGLRDFLASYGSGELGCSARGSVGVSQDPLAPPDGPPAETMAPSPALYPEDLNFWLAGWEGKQSRQGFAQSAQNHHAKESITEGAAPPLPGGLDVCTEELPREGQLLPGSPKRRERGLGDATQALFQASICQAQMCILDLQGEIDRKDTEPPKSFSLSPNQKVQGLPWVQDSAFSHKPLLLDTDSGEEEEEEESFGRQEEEEGLSLEEEEEEMEGLFYDNPLFQESPGPARSTGFGEPALGGQHAGRPLSLRDGTHGNSLFSRDQGDDLVCQATVPRNPQASDPPPAGTPGPFLSNLPQYRSLSPLVITEGELDASQQEVEGEQGLKFQAQECFPAQPVPSLSRSVSESPDAGAGPPVQGLLFSTCSTSLVSALLQEVPECHATQLPTPSPREDGRTLPHISPVPSPLAVERGPWCKEPEPQTSFCSSQSPSCAWVKELRGTSCLQEGSCAHDLHPASLSGPGRKLQEDSVEGFVVAELPAEAAKGSGRDKEEEEEEEEKEEGPAVQQWQGAQGRPFVSTPIGSVGRSDFPYRRSVQLGFLTGHLAIHFDLSILAETASQHPSSCQGVLSTASWAQLWLMGQAQEDLLPDETKTDGSLGCPQGLSEDPGCMALDTGAKEQAQTEGNPLFVNGMSEDQAAALRLATHLYHLDGFKRSQVAAFLRKNNEFSQMVAEAYLSFFHFQGQVLDQALRSFLKAFVLTGETQERERILQHFSQRYYSCNPEAFLSPEKKVGRSMSCQAFLNNLDGLNDGQNFPKELVKGLYHSIRQEKLQWAMCNLASKKSLEARLSLAPIFRAFLASKRGRALFCRDEEEAFSTPTRIRAPSASSQKKSNPFLMLLHDSGTQMYRQGPLARKVHAEADGKKRSSTLCLGGLMDCTQPNAHFVLRPVASLLPVLARQLHVCEGGAHSLLFASVVPPPQDENWTEALEEPIVVLHALAERASKYTKRPHVFRLQTADWSIFLFQAQTAEEMSSWISHINLVAAMFSSPPFPEAVGSQRKFTRPILPTAPCKNSLEDQYQAHEGYMDKASDDLRELQRNLPDKRSRGRDLEEYQLRKEYLLYEKRRYEAYLRLLEVKLSCAATTSSEDPDQWAAHLREAAEVGGCPGLQKSHSSPSLNMEGLPTAPAGVKVKRNISERRTVRKIITRRNKHLL</sequence>
<organism evidence="6 7">
    <name type="scientific">Phrynosoma platyrhinos</name>
    <name type="common">Desert horned lizard</name>
    <dbReference type="NCBI Taxonomy" id="52577"/>
    <lineage>
        <taxon>Eukaryota</taxon>
        <taxon>Metazoa</taxon>
        <taxon>Chordata</taxon>
        <taxon>Craniata</taxon>
        <taxon>Vertebrata</taxon>
        <taxon>Euteleostomi</taxon>
        <taxon>Lepidosauria</taxon>
        <taxon>Squamata</taxon>
        <taxon>Bifurcata</taxon>
        <taxon>Unidentata</taxon>
        <taxon>Episquamata</taxon>
        <taxon>Toxicofera</taxon>
        <taxon>Iguania</taxon>
        <taxon>Phrynosomatidae</taxon>
        <taxon>Phrynosomatinae</taxon>
        <taxon>Phrynosoma</taxon>
    </lineage>
</organism>
<dbReference type="Proteomes" id="UP000826234">
    <property type="component" value="Unassembled WGS sequence"/>
</dbReference>
<gene>
    <name evidence="6" type="ORF">JD844_030878</name>
</gene>
<comment type="subcellular location">
    <subcellularLocation>
        <location evidence="1">Cell projection</location>
        <location evidence="1">Ruffle membrane</location>
    </subcellularLocation>
</comment>
<evidence type="ECO:0000256" key="2">
    <source>
        <dbReference type="SAM" id="Coils"/>
    </source>
</evidence>
<dbReference type="SUPFAM" id="SSF48425">
    <property type="entry name" value="Sec7 domain"/>
    <property type="match status" value="1"/>
</dbReference>